<accession>A0A1R3JV47</accession>
<dbReference type="AlphaFoldDB" id="A0A1R3JV47"/>
<protein>
    <submittedName>
        <fullName evidence="1">Uncharacterized protein</fullName>
    </submittedName>
</protein>
<dbReference type="Gramene" id="OMO98660">
    <property type="protein sequence ID" value="OMO98660"/>
    <property type="gene ID" value="CCACVL1_04119"/>
</dbReference>
<reference evidence="1 2" key="1">
    <citation type="submission" date="2013-09" db="EMBL/GenBank/DDBJ databases">
        <title>Corchorus capsularis genome sequencing.</title>
        <authorList>
            <person name="Alam M."/>
            <person name="Haque M.S."/>
            <person name="Islam M.S."/>
            <person name="Emdad E.M."/>
            <person name="Islam M.M."/>
            <person name="Ahmed B."/>
            <person name="Halim A."/>
            <person name="Hossen Q.M.M."/>
            <person name="Hossain M.Z."/>
            <person name="Ahmed R."/>
            <person name="Khan M.M."/>
            <person name="Islam R."/>
            <person name="Rashid M.M."/>
            <person name="Khan S.A."/>
            <person name="Rahman M.S."/>
            <person name="Alam M."/>
        </authorList>
    </citation>
    <scope>NUCLEOTIDE SEQUENCE [LARGE SCALE GENOMIC DNA]</scope>
    <source>
        <strain evidence="2">cv. CVL-1</strain>
        <tissue evidence="1">Whole seedling</tissue>
    </source>
</reference>
<keyword evidence="2" id="KW-1185">Reference proteome</keyword>
<gene>
    <name evidence="1" type="ORF">CCACVL1_04119</name>
</gene>
<name>A0A1R3JV47_COCAP</name>
<evidence type="ECO:0000313" key="1">
    <source>
        <dbReference type="EMBL" id="OMO98660.1"/>
    </source>
</evidence>
<evidence type="ECO:0000313" key="2">
    <source>
        <dbReference type="Proteomes" id="UP000188268"/>
    </source>
</evidence>
<sequence>MATPAHRDICLLKLNIRKTTSDLKSQLHAKEITNACFVQGFLIFYFDALLKAAKSEAQKVGEWDALREDIIALVKGDIDIKDRLLELKEIQRRYQIVTSHS</sequence>
<organism evidence="1 2">
    <name type="scientific">Corchorus capsularis</name>
    <name type="common">Jute</name>
    <dbReference type="NCBI Taxonomy" id="210143"/>
    <lineage>
        <taxon>Eukaryota</taxon>
        <taxon>Viridiplantae</taxon>
        <taxon>Streptophyta</taxon>
        <taxon>Embryophyta</taxon>
        <taxon>Tracheophyta</taxon>
        <taxon>Spermatophyta</taxon>
        <taxon>Magnoliopsida</taxon>
        <taxon>eudicotyledons</taxon>
        <taxon>Gunneridae</taxon>
        <taxon>Pentapetalae</taxon>
        <taxon>rosids</taxon>
        <taxon>malvids</taxon>
        <taxon>Malvales</taxon>
        <taxon>Malvaceae</taxon>
        <taxon>Grewioideae</taxon>
        <taxon>Apeibeae</taxon>
        <taxon>Corchorus</taxon>
    </lineage>
</organism>
<proteinExistence type="predicted"/>
<dbReference type="Proteomes" id="UP000188268">
    <property type="component" value="Unassembled WGS sequence"/>
</dbReference>
<dbReference type="EMBL" id="AWWV01007040">
    <property type="protein sequence ID" value="OMO98660.1"/>
    <property type="molecule type" value="Genomic_DNA"/>
</dbReference>
<comment type="caution">
    <text evidence="1">The sequence shown here is derived from an EMBL/GenBank/DDBJ whole genome shotgun (WGS) entry which is preliminary data.</text>
</comment>